<dbReference type="GO" id="GO:0005886">
    <property type="term" value="C:plasma membrane"/>
    <property type="evidence" value="ECO:0007669"/>
    <property type="project" value="UniProtKB-SubCell"/>
</dbReference>
<comment type="caution">
    <text evidence="7">The sequence shown here is derived from an EMBL/GenBank/DDBJ whole genome shotgun (WGS) entry which is preliminary data.</text>
</comment>
<evidence type="ECO:0000256" key="2">
    <source>
        <dbReference type="ARBA" id="ARBA00022475"/>
    </source>
</evidence>
<feature type="transmembrane region" description="Helical" evidence="6">
    <location>
        <begin position="18"/>
        <end position="41"/>
    </location>
</feature>
<evidence type="ECO:0000256" key="5">
    <source>
        <dbReference type="ARBA" id="ARBA00023136"/>
    </source>
</evidence>
<feature type="transmembrane region" description="Helical" evidence="6">
    <location>
        <begin position="47"/>
        <end position="69"/>
    </location>
</feature>
<keyword evidence="3 6" id="KW-0812">Transmembrane</keyword>
<name>A0A847H955_9CORY</name>
<dbReference type="Proteomes" id="UP000523614">
    <property type="component" value="Unassembled WGS sequence"/>
</dbReference>
<reference evidence="7 8" key="1">
    <citation type="journal article" date="2020" name="Biotechnol. Biofuels">
        <title>New insights from the biogas microbiome by comprehensive genome-resolved metagenomics of nearly 1600 species originating from multiple anaerobic digesters.</title>
        <authorList>
            <person name="Campanaro S."/>
            <person name="Treu L."/>
            <person name="Rodriguez-R L.M."/>
            <person name="Kovalovszki A."/>
            <person name="Ziels R.M."/>
            <person name="Maus I."/>
            <person name="Zhu X."/>
            <person name="Kougias P.G."/>
            <person name="Basile A."/>
            <person name="Luo G."/>
            <person name="Schluter A."/>
            <person name="Konstantinidis K.T."/>
            <person name="Angelidaki I."/>
        </authorList>
    </citation>
    <scope>NUCLEOTIDE SEQUENCE [LARGE SCALE GENOMIC DNA]</scope>
    <source>
        <strain evidence="7">AS06rmzACSIP_235</strain>
    </source>
</reference>
<evidence type="ECO:0000313" key="7">
    <source>
        <dbReference type="EMBL" id="NLF89874.1"/>
    </source>
</evidence>
<dbReference type="PANTHER" id="PTHR10010">
    <property type="entry name" value="SOLUTE CARRIER FAMILY 34 SODIUM PHOSPHATE , MEMBER 2-RELATED"/>
    <property type="match status" value="1"/>
</dbReference>
<dbReference type="GO" id="GO:0005436">
    <property type="term" value="F:sodium:phosphate symporter activity"/>
    <property type="evidence" value="ECO:0007669"/>
    <property type="project" value="InterPro"/>
</dbReference>
<dbReference type="AlphaFoldDB" id="A0A847H955"/>
<keyword evidence="4 6" id="KW-1133">Transmembrane helix</keyword>
<feature type="transmembrane region" description="Helical" evidence="6">
    <location>
        <begin position="90"/>
        <end position="116"/>
    </location>
</feature>
<evidence type="ECO:0000256" key="6">
    <source>
        <dbReference type="SAM" id="Phobius"/>
    </source>
</evidence>
<accession>A0A847H955</accession>
<dbReference type="InterPro" id="IPR003841">
    <property type="entry name" value="Na/Pi_transpt"/>
</dbReference>
<protein>
    <submittedName>
        <fullName evidence="7">Na/Pi cotransporter family protein</fullName>
    </submittedName>
</protein>
<gene>
    <name evidence="7" type="ORF">GX570_00765</name>
</gene>
<proteinExistence type="predicted"/>
<evidence type="ECO:0000256" key="4">
    <source>
        <dbReference type="ARBA" id="ARBA00022989"/>
    </source>
</evidence>
<keyword evidence="5 6" id="KW-0472">Membrane</keyword>
<evidence type="ECO:0000313" key="8">
    <source>
        <dbReference type="Proteomes" id="UP000523614"/>
    </source>
</evidence>
<comment type="subcellular location">
    <subcellularLocation>
        <location evidence="1">Cell membrane</location>
        <topology evidence="1">Multi-pass membrane protein</topology>
    </subcellularLocation>
</comment>
<evidence type="ECO:0000256" key="1">
    <source>
        <dbReference type="ARBA" id="ARBA00004651"/>
    </source>
</evidence>
<dbReference type="GO" id="GO:0044341">
    <property type="term" value="P:sodium-dependent phosphate transport"/>
    <property type="evidence" value="ECO:0007669"/>
    <property type="project" value="InterPro"/>
</dbReference>
<sequence>VSSLLPFAVSKSLKLREILAITLGANVGTTLMALLTALAVPGSLGPYAVQAALVHVTFNTMGALLILLVPPLREWVIRLAELSGRLAARGYSVAAGTMFAGYFLIPAVIVVVYTLLTG</sequence>
<organism evidence="7 8">
    <name type="scientific">Corynebacterium marinum</name>
    <dbReference type="NCBI Taxonomy" id="349751"/>
    <lineage>
        <taxon>Bacteria</taxon>
        <taxon>Bacillati</taxon>
        <taxon>Actinomycetota</taxon>
        <taxon>Actinomycetes</taxon>
        <taxon>Mycobacteriales</taxon>
        <taxon>Corynebacteriaceae</taxon>
        <taxon>Corynebacterium</taxon>
    </lineage>
</organism>
<keyword evidence="2" id="KW-1003">Cell membrane</keyword>
<feature type="non-terminal residue" evidence="7">
    <location>
        <position position="1"/>
    </location>
</feature>
<dbReference type="PANTHER" id="PTHR10010:SF46">
    <property type="entry name" value="SODIUM-DEPENDENT PHOSPHATE TRANSPORT PROTEIN 2B"/>
    <property type="match status" value="1"/>
</dbReference>
<dbReference type="EMBL" id="JAAYYP010000023">
    <property type="protein sequence ID" value="NLF89874.1"/>
    <property type="molecule type" value="Genomic_DNA"/>
</dbReference>
<evidence type="ECO:0000256" key="3">
    <source>
        <dbReference type="ARBA" id="ARBA00022692"/>
    </source>
</evidence>